<organism evidence="1 2">
    <name type="scientific">Ramlibacter terrae</name>
    <dbReference type="NCBI Taxonomy" id="2732511"/>
    <lineage>
        <taxon>Bacteria</taxon>
        <taxon>Pseudomonadati</taxon>
        <taxon>Pseudomonadota</taxon>
        <taxon>Betaproteobacteria</taxon>
        <taxon>Burkholderiales</taxon>
        <taxon>Comamonadaceae</taxon>
        <taxon>Ramlibacter</taxon>
    </lineage>
</organism>
<evidence type="ECO:0000313" key="2">
    <source>
        <dbReference type="Proteomes" id="UP000500826"/>
    </source>
</evidence>
<evidence type="ECO:0000313" key="1">
    <source>
        <dbReference type="EMBL" id="QJW84025.1"/>
    </source>
</evidence>
<keyword evidence="2" id="KW-1185">Reference proteome</keyword>
<reference evidence="1 2" key="2">
    <citation type="submission" date="2020-05" db="EMBL/GenBank/DDBJ databases">
        <authorList>
            <person name="Khan S.A."/>
            <person name="Jeon C.O."/>
            <person name="Chun B.H."/>
        </authorList>
    </citation>
    <scope>NUCLEOTIDE SEQUENCE [LARGE SCALE GENOMIC DNA]</scope>
    <source>
        <strain evidence="1 2">H242</strain>
    </source>
</reference>
<dbReference type="EMBL" id="CP053418">
    <property type="protein sequence ID" value="QJW84025.1"/>
    <property type="molecule type" value="Genomic_DNA"/>
</dbReference>
<proteinExistence type="predicted"/>
<protein>
    <submittedName>
        <fullName evidence="1">Uncharacterized protein</fullName>
    </submittedName>
</protein>
<dbReference type="Proteomes" id="UP000500826">
    <property type="component" value="Chromosome"/>
</dbReference>
<accession>A0ABX6P1S9</accession>
<gene>
    <name evidence="1" type="ORF">HK414_09090</name>
</gene>
<reference evidence="1 2" key="1">
    <citation type="submission" date="2020-05" db="EMBL/GenBank/DDBJ databases">
        <title>Ramlibacter rhizophilus sp. nov., isolated from rhizosphere soil of national flower Mugunghwa from South Korea.</title>
        <authorList>
            <person name="Zheng-Fei Y."/>
            <person name="Huan T."/>
        </authorList>
    </citation>
    <scope>NUCLEOTIDE SEQUENCE [LARGE SCALE GENOMIC DNA]</scope>
    <source>
        <strain evidence="1 2">H242</strain>
    </source>
</reference>
<name>A0ABX6P1S9_9BURK</name>
<sequence>MRKLSQSLSFRLRATRKRKAAPVFERVTGAFRGYSIAAYACEVRRGSGAFTAFYKVCDGRPNDYWGAHCLLKGAAHGEFASPTDALVAADQLAHLAIGNLPTLDRLRCFDAARMFRLVGLDQWPRQWTA</sequence>